<evidence type="ECO:0000313" key="1">
    <source>
        <dbReference type="EMBL" id="MBD2752063.1"/>
    </source>
</evidence>
<dbReference type="AlphaFoldDB" id="A0A927GBX6"/>
<dbReference type="RefSeq" id="WP_191037679.1">
    <property type="nucleotide sequence ID" value="NZ_JACXAA010000001.1"/>
</dbReference>
<dbReference type="Proteomes" id="UP000653797">
    <property type="component" value="Unassembled WGS sequence"/>
</dbReference>
<gene>
    <name evidence="1" type="ORF">IC230_04105</name>
</gene>
<accession>A0A927GBX6</accession>
<comment type="caution">
    <text evidence="1">The sequence shown here is derived from an EMBL/GenBank/DDBJ whole genome shotgun (WGS) entry which is preliminary data.</text>
</comment>
<evidence type="ECO:0000313" key="2">
    <source>
        <dbReference type="Proteomes" id="UP000653797"/>
    </source>
</evidence>
<keyword evidence="2" id="KW-1185">Reference proteome</keyword>
<name>A0A927GBX6_9BACT</name>
<organism evidence="1 2">
    <name type="scientific">Spirosoma validum</name>
    <dbReference type="NCBI Taxonomy" id="2771355"/>
    <lineage>
        <taxon>Bacteria</taxon>
        <taxon>Pseudomonadati</taxon>
        <taxon>Bacteroidota</taxon>
        <taxon>Cytophagia</taxon>
        <taxon>Cytophagales</taxon>
        <taxon>Cytophagaceae</taxon>
        <taxon>Spirosoma</taxon>
    </lineage>
</organism>
<dbReference type="EMBL" id="JACXAA010000001">
    <property type="protein sequence ID" value="MBD2752063.1"/>
    <property type="molecule type" value="Genomic_DNA"/>
</dbReference>
<sequence length="177" mass="20364">MSRKLTWVKEAFSHEVSILQNEQAIGGMHRDWFGQDVEAHLNETHLRFDVTGFLVHSVNVHDLNADNQIIGQIEFSFGKRAELNLSSGGSYLWKRHNVLMREWDMIRETADGAPEKELINYDLTRRFFEDHGDIIVNENALTPTTEVIILTGLFIRNYFQRRRRRLAGVAAAGAAVR</sequence>
<reference evidence="1" key="1">
    <citation type="submission" date="2020-09" db="EMBL/GenBank/DDBJ databases">
        <authorList>
            <person name="Kim M.K."/>
        </authorList>
    </citation>
    <scope>NUCLEOTIDE SEQUENCE</scope>
    <source>
        <strain evidence="1">BT704</strain>
    </source>
</reference>
<protein>
    <submittedName>
        <fullName evidence="1">Uncharacterized protein</fullName>
    </submittedName>
</protein>
<proteinExistence type="predicted"/>